<feature type="signal peptide" evidence="5">
    <location>
        <begin position="1"/>
        <end position="26"/>
    </location>
</feature>
<dbReference type="Proteomes" id="UP001161325">
    <property type="component" value="Unassembled WGS sequence"/>
</dbReference>
<keyword evidence="3 4" id="KW-0408">Iron</keyword>
<dbReference type="Pfam" id="PF00034">
    <property type="entry name" value="Cytochrom_C"/>
    <property type="match status" value="1"/>
</dbReference>
<keyword evidence="1 4" id="KW-0349">Heme</keyword>
<dbReference type="InterPro" id="IPR036909">
    <property type="entry name" value="Cyt_c-like_dom_sf"/>
</dbReference>
<protein>
    <recommendedName>
        <fullName evidence="6">Cytochrome c domain-containing protein</fullName>
    </recommendedName>
</protein>
<evidence type="ECO:0000256" key="3">
    <source>
        <dbReference type="ARBA" id="ARBA00023004"/>
    </source>
</evidence>
<dbReference type="SUPFAM" id="SSF46626">
    <property type="entry name" value="Cytochrome c"/>
    <property type="match status" value="1"/>
</dbReference>
<keyword evidence="5" id="KW-0732">Signal</keyword>
<gene>
    <name evidence="7" type="ORF">rosag_20340</name>
</gene>
<dbReference type="GO" id="GO:0009055">
    <property type="term" value="F:electron transfer activity"/>
    <property type="evidence" value="ECO:0007669"/>
    <property type="project" value="InterPro"/>
</dbReference>
<organism evidence="7 8">
    <name type="scientific">Roseisolibacter agri</name>
    <dbReference type="NCBI Taxonomy" id="2014610"/>
    <lineage>
        <taxon>Bacteria</taxon>
        <taxon>Pseudomonadati</taxon>
        <taxon>Gemmatimonadota</taxon>
        <taxon>Gemmatimonadia</taxon>
        <taxon>Gemmatimonadales</taxon>
        <taxon>Gemmatimonadaceae</taxon>
        <taxon>Roseisolibacter</taxon>
    </lineage>
</organism>
<evidence type="ECO:0000256" key="4">
    <source>
        <dbReference type="PROSITE-ProRule" id="PRU00433"/>
    </source>
</evidence>
<evidence type="ECO:0000256" key="2">
    <source>
        <dbReference type="ARBA" id="ARBA00022723"/>
    </source>
</evidence>
<comment type="caution">
    <text evidence="7">The sequence shown here is derived from an EMBL/GenBank/DDBJ whole genome shotgun (WGS) entry which is preliminary data.</text>
</comment>
<proteinExistence type="predicted"/>
<dbReference type="PROSITE" id="PS51257">
    <property type="entry name" value="PROKAR_LIPOPROTEIN"/>
    <property type="match status" value="1"/>
</dbReference>
<dbReference type="AlphaFoldDB" id="A0AA37QAV1"/>
<evidence type="ECO:0000259" key="6">
    <source>
        <dbReference type="PROSITE" id="PS51007"/>
    </source>
</evidence>
<dbReference type="InterPro" id="IPR009056">
    <property type="entry name" value="Cyt_c-like_dom"/>
</dbReference>
<dbReference type="GO" id="GO:0046872">
    <property type="term" value="F:metal ion binding"/>
    <property type="evidence" value="ECO:0007669"/>
    <property type="project" value="UniProtKB-KW"/>
</dbReference>
<keyword evidence="8" id="KW-1185">Reference proteome</keyword>
<evidence type="ECO:0000313" key="7">
    <source>
        <dbReference type="EMBL" id="GLC25521.1"/>
    </source>
</evidence>
<dbReference type="EMBL" id="BRXS01000003">
    <property type="protein sequence ID" value="GLC25521.1"/>
    <property type="molecule type" value="Genomic_DNA"/>
</dbReference>
<accession>A0AA37QAV1</accession>
<evidence type="ECO:0000256" key="5">
    <source>
        <dbReference type="SAM" id="SignalP"/>
    </source>
</evidence>
<evidence type="ECO:0000256" key="1">
    <source>
        <dbReference type="ARBA" id="ARBA00022617"/>
    </source>
</evidence>
<evidence type="ECO:0000313" key="8">
    <source>
        <dbReference type="Proteomes" id="UP001161325"/>
    </source>
</evidence>
<feature type="domain" description="Cytochrome c" evidence="6">
    <location>
        <begin position="42"/>
        <end position="133"/>
    </location>
</feature>
<reference evidence="7" key="1">
    <citation type="submission" date="2022-08" db="EMBL/GenBank/DDBJ databases">
        <title>Draft genome sequencing of Roseisolibacter agri AW1220.</title>
        <authorList>
            <person name="Tobiishi Y."/>
            <person name="Tonouchi A."/>
        </authorList>
    </citation>
    <scope>NUCLEOTIDE SEQUENCE</scope>
    <source>
        <strain evidence="7">AW1220</strain>
    </source>
</reference>
<sequence>MLGREERMRVRACLAAALLAPVVALAGCREGGVTPRPAVSGGDAERGRRMVAAYGCGGCHAVPDVPGAVGRVGPSLHALAARSYLAGTIRNDPETLVRWIQDPQALRPGTAMPDLNVGPRDARDIAAFLYTDHAGGLGPPHLLPKRWLGAH</sequence>
<dbReference type="PROSITE" id="PS51007">
    <property type="entry name" value="CYTC"/>
    <property type="match status" value="1"/>
</dbReference>
<dbReference type="GO" id="GO:0020037">
    <property type="term" value="F:heme binding"/>
    <property type="evidence" value="ECO:0007669"/>
    <property type="project" value="InterPro"/>
</dbReference>
<keyword evidence="2 4" id="KW-0479">Metal-binding</keyword>
<name>A0AA37QAV1_9BACT</name>
<dbReference type="Gene3D" id="1.10.760.10">
    <property type="entry name" value="Cytochrome c-like domain"/>
    <property type="match status" value="1"/>
</dbReference>
<feature type="chain" id="PRO_5041379011" description="Cytochrome c domain-containing protein" evidence="5">
    <location>
        <begin position="27"/>
        <end position="151"/>
    </location>
</feature>